<dbReference type="AlphaFoldDB" id="A0AAW0FEM8"/>
<organism evidence="3 4">
    <name type="scientific">Novymonas esmeraldas</name>
    <dbReference type="NCBI Taxonomy" id="1808958"/>
    <lineage>
        <taxon>Eukaryota</taxon>
        <taxon>Discoba</taxon>
        <taxon>Euglenozoa</taxon>
        <taxon>Kinetoplastea</taxon>
        <taxon>Metakinetoplastina</taxon>
        <taxon>Trypanosomatida</taxon>
        <taxon>Trypanosomatidae</taxon>
        <taxon>Novymonas</taxon>
    </lineage>
</organism>
<evidence type="ECO:0000313" key="4">
    <source>
        <dbReference type="Proteomes" id="UP001430356"/>
    </source>
</evidence>
<keyword evidence="2" id="KW-0472">Membrane</keyword>
<keyword evidence="2" id="KW-1133">Transmembrane helix</keyword>
<feature type="region of interest" description="Disordered" evidence="1">
    <location>
        <begin position="157"/>
        <end position="230"/>
    </location>
</feature>
<accession>A0AAW0FEM8</accession>
<name>A0AAW0FEM8_9TRYP</name>
<evidence type="ECO:0000256" key="1">
    <source>
        <dbReference type="SAM" id="MobiDB-lite"/>
    </source>
</evidence>
<keyword evidence="4" id="KW-1185">Reference proteome</keyword>
<evidence type="ECO:0000313" key="3">
    <source>
        <dbReference type="EMBL" id="KAK7202274.1"/>
    </source>
</evidence>
<proteinExistence type="predicted"/>
<dbReference type="EMBL" id="JAECZO010000028">
    <property type="protein sequence ID" value="KAK7202274.1"/>
    <property type="molecule type" value="Genomic_DNA"/>
</dbReference>
<gene>
    <name evidence="3" type="ORF">NESM_000298900</name>
</gene>
<sequence>MLEFLLRGYLGYLSFVQPVIYGAQLCHSPHPDPVQVTNVTLTLIFAWLLEVADVLFLSSFIAMRWLYLCARIVLALFFAHPRFLGAVAVYQRLFANLVDVYSPAIDSIVVRHVQSIGDSGLIQYGTQVCTGLLRGTAAVARIATALVEASATTTVPAAPLPRRMSQARDTGEVESMRTTTTATPPPPPLRQPTPVARTTALQPPSLFGDDEDEDESQHQTATTDLHGATPPLEVDAWCDMESEEPLLAFLRASRLPREPETVVNRAHRHTRPAADPFDT</sequence>
<evidence type="ECO:0000256" key="2">
    <source>
        <dbReference type="SAM" id="Phobius"/>
    </source>
</evidence>
<protein>
    <submittedName>
        <fullName evidence="3">Uncharacterized protein</fullName>
    </submittedName>
</protein>
<reference evidence="3 4" key="1">
    <citation type="journal article" date="2021" name="MBio">
        <title>A New Model Trypanosomatid, Novymonas esmeraldas: Genomic Perception of Its 'Candidatus Pandoraea novymonadis' Endosymbiont.</title>
        <authorList>
            <person name="Zakharova A."/>
            <person name="Saura A."/>
            <person name="Butenko A."/>
            <person name="Podesvova L."/>
            <person name="Warmusova S."/>
            <person name="Kostygov A.Y."/>
            <person name="Nenarokova A."/>
            <person name="Lukes J."/>
            <person name="Opperdoes F.R."/>
            <person name="Yurchenko V."/>
        </authorList>
    </citation>
    <scope>NUCLEOTIDE SEQUENCE [LARGE SCALE GENOMIC DNA]</scope>
    <source>
        <strain evidence="3 4">E262AT.01</strain>
    </source>
</reference>
<keyword evidence="2" id="KW-0812">Transmembrane</keyword>
<dbReference type="Proteomes" id="UP001430356">
    <property type="component" value="Unassembled WGS sequence"/>
</dbReference>
<feature type="transmembrane region" description="Helical" evidence="2">
    <location>
        <begin position="39"/>
        <end position="58"/>
    </location>
</feature>
<feature type="transmembrane region" description="Helical" evidence="2">
    <location>
        <begin position="65"/>
        <end position="84"/>
    </location>
</feature>
<comment type="caution">
    <text evidence="3">The sequence shown here is derived from an EMBL/GenBank/DDBJ whole genome shotgun (WGS) entry which is preliminary data.</text>
</comment>